<dbReference type="EMBL" id="CP012528">
    <property type="protein sequence ID" value="ALC48454.1"/>
    <property type="molecule type" value="Genomic_DNA"/>
</dbReference>
<feature type="compositionally biased region" description="Low complexity" evidence="1">
    <location>
        <begin position="104"/>
        <end position="156"/>
    </location>
</feature>
<evidence type="ECO:0000313" key="3">
    <source>
        <dbReference type="Proteomes" id="UP000494163"/>
    </source>
</evidence>
<organism evidence="2 3">
    <name type="scientific">Drosophila busckii</name>
    <name type="common">Fruit fly</name>
    <dbReference type="NCBI Taxonomy" id="30019"/>
    <lineage>
        <taxon>Eukaryota</taxon>
        <taxon>Metazoa</taxon>
        <taxon>Ecdysozoa</taxon>
        <taxon>Arthropoda</taxon>
        <taxon>Hexapoda</taxon>
        <taxon>Insecta</taxon>
        <taxon>Pterygota</taxon>
        <taxon>Neoptera</taxon>
        <taxon>Endopterygota</taxon>
        <taxon>Diptera</taxon>
        <taxon>Brachycera</taxon>
        <taxon>Muscomorpha</taxon>
        <taxon>Ephydroidea</taxon>
        <taxon>Drosophilidae</taxon>
        <taxon>Drosophila</taxon>
    </lineage>
</organism>
<dbReference type="AlphaFoldDB" id="A0A0M4EI38"/>
<protein>
    <submittedName>
        <fullName evidence="2">CG13362</fullName>
    </submittedName>
</protein>
<dbReference type="OMA" id="NAEYPTY"/>
<feature type="compositionally biased region" description="Polar residues" evidence="1">
    <location>
        <begin position="306"/>
        <end position="318"/>
    </location>
</feature>
<dbReference type="OrthoDB" id="7869404at2759"/>
<accession>A0A0M4EI38</accession>
<reference evidence="2 3" key="1">
    <citation type="submission" date="2015-08" db="EMBL/GenBank/DDBJ databases">
        <title>Ancestral chromatin configuration constrains chromatin evolution on differentiating sex chromosomes in Drosophila.</title>
        <authorList>
            <person name="Zhou Q."/>
            <person name="Bachtrog D."/>
        </authorList>
    </citation>
    <scope>NUCLEOTIDE SEQUENCE [LARGE SCALE GENOMIC DNA]</scope>
    <source>
        <tissue evidence="2">Whole larvae</tissue>
    </source>
</reference>
<name>A0A0M4EI38_DROBS</name>
<evidence type="ECO:0000313" key="2">
    <source>
        <dbReference type="EMBL" id="ALC48454.1"/>
    </source>
</evidence>
<feature type="region of interest" description="Disordered" evidence="1">
    <location>
        <begin position="93"/>
        <end position="158"/>
    </location>
</feature>
<keyword evidence="3" id="KW-1185">Reference proteome</keyword>
<feature type="region of interest" description="Disordered" evidence="1">
    <location>
        <begin position="266"/>
        <end position="318"/>
    </location>
</feature>
<evidence type="ECO:0000256" key="1">
    <source>
        <dbReference type="SAM" id="MobiDB-lite"/>
    </source>
</evidence>
<sequence>MASLGSLTTPGSAFWWPKAATSEVTPRPQVLQQIPLTYFRTYTYQPLAGNAFSMPLFGFGAAQTPLLSGRHYDPYGSVTSYAAARRYDAAAGLKPEVTAPPAPASTTPASSTTTTTTTTEKPTTTSTTTTTTTTTTPAPTTTTSSTTAAPTVSSSSMESLPAQYYEYPTYSRRVNNLYSARPQYPYPDYFNYQPSSTLTDKSGTRIQFVPCMCPVSMPSLSALPSQLPSRDRTTGVTIDTVAAVSSAEQSAELASVERNIASLQARHMESEESALAEEEDADADADASVEANESADELTKLAPEPQDTTPAVESNSLV</sequence>
<gene>
    <name evidence="2" type="ORF">Dbus_chrXg310</name>
</gene>
<feature type="compositionally biased region" description="Acidic residues" evidence="1">
    <location>
        <begin position="271"/>
        <end position="287"/>
    </location>
</feature>
<proteinExistence type="predicted"/>
<dbReference type="Proteomes" id="UP000494163">
    <property type="component" value="Chromosome X"/>
</dbReference>